<keyword evidence="6 13" id="KW-0812">Transmembrane</keyword>
<dbReference type="OrthoDB" id="9780552at2"/>
<dbReference type="NCBIfam" id="NF002353">
    <property type="entry name" value="PRK01318.1-4"/>
    <property type="match status" value="1"/>
</dbReference>
<keyword evidence="7 13" id="KW-0653">Protein transport</keyword>
<dbReference type="Gene3D" id="2.70.98.90">
    <property type="match status" value="1"/>
</dbReference>
<keyword evidence="18" id="KW-1185">Reference proteome</keyword>
<evidence type="ECO:0000256" key="12">
    <source>
        <dbReference type="ARBA" id="ARBA00033342"/>
    </source>
</evidence>
<comment type="caution">
    <text evidence="17">The sequence shown here is derived from an EMBL/GenBank/DDBJ whole genome shotgun (WGS) entry which is preliminary data.</text>
</comment>
<dbReference type="InterPro" id="IPR038221">
    <property type="entry name" value="YidC_periplasmic_sf"/>
</dbReference>
<dbReference type="PRINTS" id="PR00701">
    <property type="entry name" value="60KDINNERMP"/>
</dbReference>
<comment type="function">
    <text evidence="13">Required for the insertion and/or proper folding and/or complex formation of integral membrane proteins into the membrane. Involved in integration of membrane proteins that insert both dependently and independently of the Sec translocase complex, as well as at least some lipoproteins. Aids folding of multispanning membrane proteins.</text>
</comment>
<evidence type="ECO:0000256" key="7">
    <source>
        <dbReference type="ARBA" id="ARBA00022927"/>
    </source>
</evidence>
<dbReference type="GO" id="GO:0015031">
    <property type="term" value="P:protein transport"/>
    <property type="evidence" value="ECO:0007669"/>
    <property type="project" value="UniProtKB-KW"/>
</dbReference>
<keyword evidence="9 13" id="KW-0472">Membrane</keyword>
<keyword evidence="10 13" id="KW-0143">Chaperone</keyword>
<accession>A0A369W9X2</accession>
<name>A0A369W9X2_9GAMM</name>
<feature type="domain" description="Membrane insertase YidC/Oxa/ALB C-terminal" evidence="15">
    <location>
        <begin position="375"/>
        <end position="553"/>
    </location>
</feature>
<evidence type="ECO:0000313" key="17">
    <source>
        <dbReference type="EMBL" id="RDE18810.1"/>
    </source>
</evidence>
<feature type="compositionally biased region" description="Low complexity" evidence="14">
    <location>
        <begin position="66"/>
        <end position="76"/>
    </location>
</feature>
<evidence type="ECO:0000256" key="9">
    <source>
        <dbReference type="ARBA" id="ARBA00023136"/>
    </source>
</evidence>
<feature type="transmembrane region" description="Helical" evidence="13">
    <location>
        <begin position="518"/>
        <end position="539"/>
    </location>
</feature>
<dbReference type="RefSeq" id="WP_114696424.1">
    <property type="nucleotide sequence ID" value="NZ_QQOH01000004.1"/>
</dbReference>
<evidence type="ECO:0000256" key="4">
    <source>
        <dbReference type="ARBA" id="ARBA00022448"/>
    </source>
</evidence>
<dbReference type="InterPro" id="IPR028053">
    <property type="entry name" value="Membr_insert_YidC_N"/>
</dbReference>
<evidence type="ECO:0000313" key="18">
    <source>
        <dbReference type="Proteomes" id="UP000253769"/>
    </source>
</evidence>
<evidence type="ECO:0000256" key="8">
    <source>
        <dbReference type="ARBA" id="ARBA00022989"/>
    </source>
</evidence>
<feature type="compositionally biased region" description="Polar residues" evidence="14">
    <location>
        <begin position="54"/>
        <end position="65"/>
    </location>
</feature>
<dbReference type="PRINTS" id="PR01900">
    <property type="entry name" value="YIDCPROTEIN"/>
</dbReference>
<evidence type="ECO:0000256" key="14">
    <source>
        <dbReference type="SAM" id="MobiDB-lite"/>
    </source>
</evidence>
<feature type="domain" description="Membrane insertase YidC N-terminal" evidence="16">
    <location>
        <begin position="89"/>
        <end position="364"/>
    </location>
</feature>
<evidence type="ECO:0000256" key="6">
    <source>
        <dbReference type="ARBA" id="ARBA00022692"/>
    </source>
</evidence>
<evidence type="ECO:0000256" key="5">
    <source>
        <dbReference type="ARBA" id="ARBA00022475"/>
    </source>
</evidence>
<dbReference type="GO" id="GO:0032977">
    <property type="term" value="F:membrane insertase activity"/>
    <property type="evidence" value="ECO:0007669"/>
    <property type="project" value="InterPro"/>
</dbReference>
<dbReference type="EMBL" id="QQOH01000004">
    <property type="protein sequence ID" value="RDE18810.1"/>
    <property type="molecule type" value="Genomic_DNA"/>
</dbReference>
<sequence>MDFQRIGLIAALAVISYLLVLQWQKDYGDQAQPVASTPVSSYSSAPDIAAPESNGASANASNGDIPSTEAPEASAEVAVADNAAQGGLVKVTTDTLDLLIDTYGGDIIQAALPGYLAQLGNDQPLILLEQNSNRTYTAQSGLTGTNGPDAKGERPRYSVSAKEFSMADGQDSLSVDLVYQQDNNVTITKRFSFKRGEHLVHVEYLIDNQGDQAWQGNLFGQIKRDRSADPSSQTSMGMQSYLGPAFSNAENNYEKYDFDDIDEKAYKNKTEAGWVAMLQHYFVSAWIPNPEQSHNYFARERNDNYLAGFVSPSISVPAGQQGSVGANFYVGPKIQDALEQAAPNLKLTVDYGWLWWIAQPLFWLLQMIQSVVVNWGLAIILVTVVVKALFFHLSAKAYRSMAKMRAVSPELQRLKELYGDDRQKMSQAMMQLYQKEKINPMGGCLPILIQMPVFIALYWVLLESVELRHAPFMLWIQDMSVMDPYFVLPILMGVTMFFQQMLNPTPPDPMQAKVMKMLPFVFTFFFLWFPAGLVLYWVVNNILSIAQQWVITRSIEAEVQAKKS</sequence>
<dbReference type="NCBIfam" id="TIGR03592">
    <property type="entry name" value="yidC_oxa1_cterm"/>
    <property type="match status" value="1"/>
</dbReference>
<comment type="subunit">
    <text evidence="13">Interacts with the Sec translocase complex via SecD. Specifically interacts with transmembrane segments of nascent integral membrane proteins during membrane integration.</text>
</comment>
<evidence type="ECO:0000256" key="10">
    <source>
        <dbReference type="ARBA" id="ARBA00023186"/>
    </source>
</evidence>
<comment type="subcellular location">
    <subcellularLocation>
        <location evidence="1">Cell inner membrane</location>
        <topology evidence="1">Multi-pass membrane protein</topology>
    </subcellularLocation>
    <subcellularLocation>
        <location evidence="13">Cell membrane</location>
        <topology evidence="13">Multi-pass membrane protein</topology>
    </subcellularLocation>
</comment>
<dbReference type="InterPro" id="IPR019998">
    <property type="entry name" value="Membr_insert_YidC"/>
</dbReference>
<dbReference type="AlphaFoldDB" id="A0A369W9X2"/>
<dbReference type="GO" id="GO:0005886">
    <property type="term" value="C:plasma membrane"/>
    <property type="evidence" value="ECO:0007669"/>
    <property type="project" value="UniProtKB-SubCell"/>
</dbReference>
<evidence type="ECO:0000259" key="16">
    <source>
        <dbReference type="Pfam" id="PF14849"/>
    </source>
</evidence>
<evidence type="ECO:0000256" key="11">
    <source>
        <dbReference type="ARBA" id="ARBA00033245"/>
    </source>
</evidence>
<feature type="compositionally biased region" description="Polar residues" evidence="14">
    <location>
        <begin position="34"/>
        <end position="44"/>
    </location>
</feature>
<reference evidence="17 18" key="1">
    <citation type="submission" date="2018-07" db="EMBL/GenBank/DDBJ databases">
        <title>Motiliproteus coralliicola sp. nov., a bacterium isolated from Coral.</title>
        <authorList>
            <person name="Wang G."/>
        </authorList>
    </citation>
    <scope>NUCLEOTIDE SEQUENCE [LARGE SCALE GENOMIC DNA]</scope>
    <source>
        <strain evidence="17 18">C34</strain>
    </source>
</reference>
<keyword evidence="8 13" id="KW-1133">Transmembrane helix</keyword>
<dbReference type="InterPro" id="IPR028055">
    <property type="entry name" value="YidC/Oxa/ALB_C"/>
</dbReference>
<dbReference type="Pfam" id="PF14849">
    <property type="entry name" value="YidC_periplas"/>
    <property type="match status" value="1"/>
</dbReference>
<gene>
    <name evidence="13" type="primary">yidC</name>
    <name evidence="17" type="ORF">DV711_14415</name>
</gene>
<keyword evidence="5 13" id="KW-1003">Cell membrane</keyword>
<evidence type="ECO:0000256" key="1">
    <source>
        <dbReference type="ARBA" id="ARBA00004429"/>
    </source>
</evidence>
<dbReference type="PANTHER" id="PTHR12428">
    <property type="entry name" value="OXA1"/>
    <property type="match status" value="1"/>
</dbReference>
<dbReference type="Proteomes" id="UP000253769">
    <property type="component" value="Unassembled WGS sequence"/>
</dbReference>
<dbReference type="CDD" id="cd19961">
    <property type="entry name" value="EcYidC-like_peri"/>
    <property type="match status" value="1"/>
</dbReference>
<dbReference type="GO" id="GO:0051205">
    <property type="term" value="P:protein insertion into membrane"/>
    <property type="evidence" value="ECO:0007669"/>
    <property type="project" value="TreeGrafter"/>
</dbReference>
<dbReference type="PANTHER" id="PTHR12428:SF65">
    <property type="entry name" value="CYTOCHROME C OXIDASE ASSEMBLY PROTEIN COX18, MITOCHONDRIAL"/>
    <property type="match status" value="1"/>
</dbReference>
<feature type="transmembrane region" description="Helical" evidence="13">
    <location>
        <begin position="438"/>
        <end position="461"/>
    </location>
</feature>
<dbReference type="CDD" id="cd20070">
    <property type="entry name" value="5TM_YidC_Alb3"/>
    <property type="match status" value="1"/>
</dbReference>
<feature type="transmembrane region" description="Helical" evidence="13">
    <location>
        <begin position="375"/>
        <end position="395"/>
    </location>
</feature>
<feature type="region of interest" description="Disordered" evidence="14">
    <location>
        <begin position="34"/>
        <end position="76"/>
    </location>
</feature>
<dbReference type="Pfam" id="PF02096">
    <property type="entry name" value="60KD_IMP"/>
    <property type="match status" value="1"/>
</dbReference>
<evidence type="ECO:0000259" key="15">
    <source>
        <dbReference type="Pfam" id="PF02096"/>
    </source>
</evidence>
<proteinExistence type="inferred from homology"/>
<protein>
    <recommendedName>
        <fullName evidence="3 13">Membrane protein insertase YidC</fullName>
    </recommendedName>
    <alternativeName>
        <fullName evidence="12 13">Foldase YidC</fullName>
    </alternativeName>
    <alternativeName>
        <fullName evidence="11 13">Membrane integrase YidC</fullName>
    </alternativeName>
    <alternativeName>
        <fullName evidence="13">Membrane protein YidC</fullName>
    </alternativeName>
</protein>
<dbReference type="HAMAP" id="MF_01810">
    <property type="entry name" value="YidC_type1"/>
    <property type="match status" value="1"/>
</dbReference>
<feature type="transmembrane region" description="Helical" evidence="13">
    <location>
        <begin position="481"/>
        <end position="498"/>
    </location>
</feature>
<evidence type="ECO:0000256" key="13">
    <source>
        <dbReference type="HAMAP-Rule" id="MF_01810"/>
    </source>
</evidence>
<dbReference type="InterPro" id="IPR001708">
    <property type="entry name" value="YidC/ALB3/OXA1/COX18"/>
</dbReference>
<dbReference type="NCBIfam" id="NF002352">
    <property type="entry name" value="PRK01318.1-3"/>
    <property type="match status" value="1"/>
</dbReference>
<evidence type="ECO:0000256" key="2">
    <source>
        <dbReference type="ARBA" id="ARBA00010527"/>
    </source>
</evidence>
<keyword evidence="4 13" id="KW-0813">Transport</keyword>
<evidence type="ECO:0000256" key="3">
    <source>
        <dbReference type="ARBA" id="ARBA00015325"/>
    </source>
</evidence>
<dbReference type="NCBIfam" id="TIGR03593">
    <property type="entry name" value="yidC_nterm"/>
    <property type="match status" value="1"/>
</dbReference>
<organism evidence="17 18">
    <name type="scientific">Motiliproteus coralliicola</name>
    <dbReference type="NCBI Taxonomy" id="2283196"/>
    <lineage>
        <taxon>Bacteria</taxon>
        <taxon>Pseudomonadati</taxon>
        <taxon>Pseudomonadota</taxon>
        <taxon>Gammaproteobacteria</taxon>
        <taxon>Oceanospirillales</taxon>
        <taxon>Oceanospirillaceae</taxon>
        <taxon>Motiliproteus</taxon>
    </lineage>
</organism>
<dbReference type="InterPro" id="IPR047196">
    <property type="entry name" value="YidC_ALB_C"/>
</dbReference>
<comment type="similarity">
    <text evidence="2 13">Belongs to the OXA1/ALB3/YidC family. Type 1 subfamily.</text>
</comment>